<dbReference type="OrthoDB" id="10021474at2"/>
<feature type="domain" description="DUF8208" evidence="3">
    <location>
        <begin position="42"/>
        <end position="188"/>
    </location>
</feature>
<dbReference type="STRING" id="100884.GCA_000269565_03874"/>
<feature type="compositionally biased region" description="Low complexity" evidence="1">
    <location>
        <begin position="625"/>
        <end position="634"/>
    </location>
</feature>
<feature type="transmembrane region" description="Helical" evidence="2">
    <location>
        <begin position="331"/>
        <end position="352"/>
    </location>
</feature>
<feature type="transmembrane region" description="Helical" evidence="2">
    <location>
        <begin position="124"/>
        <end position="141"/>
    </location>
</feature>
<proteinExistence type="predicted"/>
<evidence type="ECO:0000313" key="5">
    <source>
        <dbReference type="Proteomes" id="UP000003157"/>
    </source>
</evidence>
<feature type="transmembrane region" description="Helical" evidence="2">
    <location>
        <begin position="267"/>
        <end position="287"/>
    </location>
</feature>
<dbReference type="EMBL" id="ADKX01000038">
    <property type="protein sequence ID" value="EFW04392.1"/>
    <property type="molecule type" value="Genomic_DNA"/>
</dbReference>
<name>E7GC44_9FIRM</name>
<dbReference type="Pfam" id="PF26635">
    <property type="entry name" value="DUF8208"/>
    <property type="match status" value="2"/>
</dbReference>
<comment type="caution">
    <text evidence="4">The sequence shown here is derived from an EMBL/GenBank/DDBJ whole genome shotgun (WGS) entry which is preliminary data.</text>
</comment>
<feature type="transmembrane region" description="Helical" evidence="2">
    <location>
        <begin position="299"/>
        <end position="319"/>
    </location>
</feature>
<keyword evidence="2" id="KW-0472">Membrane</keyword>
<organism evidence="4 5">
    <name type="scientific">Coprobacillus cateniformis</name>
    <dbReference type="NCBI Taxonomy" id="100884"/>
    <lineage>
        <taxon>Bacteria</taxon>
        <taxon>Bacillati</taxon>
        <taxon>Bacillota</taxon>
        <taxon>Erysipelotrichia</taxon>
        <taxon>Erysipelotrichales</taxon>
        <taxon>Coprobacillaceae</taxon>
        <taxon>Coprobacillus</taxon>
    </lineage>
</organism>
<keyword evidence="2" id="KW-0812">Transmembrane</keyword>
<keyword evidence="2" id="KW-1133">Transmembrane helix</keyword>
<gene>
    <name evidence="4" type="ORF">HMPREF9488_02335</name>
</gene>
<dbReference type="RefSeq" id="WP_008789425.1">
    <property type="nucleotide sequence ID" value="NZ_AKCB01000005.1"/>
</dbReference>
<keyword evidence="5" id="KW-1185">Reference proteome</keyword>
<feature type="compositionally biased region" description="Basic and acidic residues" evidence="1">
    <location>
        <begin position="607"/>
        <end position="624"/>
    </location>
</feature>
<evidence type="ECO:0000313" key="4">
    <source>
        <dbReference type="EMBL" id="EFW04392.1"/>
    </source>
</evidence>
<reference evidence="4 5" key="1">
    <citation type="submission" date="2010-12" db="EMBL/GenBank/DDBJ databases">
        <title>The Genome Sequence of Coprobacillus sp. strain 29_1.</title>
        <authorList>
            <consortium name="The Broad Institute Genome Sequencing Platform"/>
            <person name="Earl A."/>
            <person name="Ward D."/>
            <person name="Feldgarden M."/>
            <person name="Gevers D."/>
            <person name="Daigneault M."/>
            <person name="Sibley C.D."/>
            <person name="White A."/>
            <person name="Strauss J."/>
            <person name="Allen-Vercoe E."/>
            <person name="Young S.K."/>
            <person name="Zeng Q."/>
            <person name="Gargeya S."/>
            <person name="Fitzgerald M."/>
            <person name="Haas B."/>
            <person name="Abouelleil A."/>
            <person name="Alvarado L."/>
            <person name="Arachchi H.M."/>
            <person name="Berlin A."/>
            <person name="Brown A."/>
            <person name="Chapman S.B."/>
            <person name="Chen Z."/>
            <person name="Dunbar C."/>
            <person name="Freedman E."/>
            <person name="Gearin G."/>
            <person name="Gellesch M."/>
            <person name="Goldberg J."/>
            <person name="Griggs A."/>
            <person name="Gujja S."/>
            <person name="Heilman E."/>
            <person name="Heiman D."/>
            <person name="Howarth C."/>
            <person name="Larson L."/>
            <person name="Lui A."/>
            <person name="MacDonald P.J.P."/>
            <person name="Mehta T."/>
            <person name="Montmayeur A."/>
            <person name="Murphy C."/>
            <person name="Neiman D."/>
            <person name="Pearson M."/>
            <person name="Priest M."/>
            <person name="Roberts A."/>
            <person name="Saif S."/>
            <person name="Shea T."/>
            <person name="Shenoy N."/>
            <person name="Sisk P."/>
            <person name="Stolte C."/>
            <person name="Sykes S."/>
            <person name="White J."/>
            <person name="Yandava C."/>
            <person name="Nusbaum C."/>
            <person name="Birren B."/>
        </authorList>
    </citation>
    <scope>NUCLEOTIDE SEQUENCE [LARGE SCALE GENOMIC DNA]</scope>
    <source>
        <strain evidence="4 5">29_1</strain>
    </source>
</reference>
<evidence type="ECO:0000256" key="2">
    <source>
        <dbReference type="SAM" id="Phobius"/>
    </source>
</evidence>
<dbReference type="GeneID" id="78231608"/>
<protein>
    <recommendedName>
        <fullName evidence="3">DUF8208 domain-containing protein</fullName>
    </recommendedName>
</protein>
<evidence type="ECO:0000256" key="1">
    <source>
        <dbReference type="SAM" id="MobiDB-lite"/>
    </source>
</evidence>
<accession>E7GC44</accession>
<dbReference type="InterPro" id="IPR058521">
    <property type="entry name" value="DUF8208"/>
</dbReference>
<dbReference type="AlphaFoldDB" id="E7GC44"/>
<feature type="domain" description="DUF8208" evidence="3">
    <location>
        <begin position="225"/>
        <end position="359"/>
    </location>
</feature>
<dbReference type="Proteomes" id="UP000003157">
    <property type="component" value="Unassembled WGS sequence"/>
</dbReference>
<feature type="region of interest" description="Disordered" evidence="1">
    <location>
        <begin position="594"/>
        <end position="640"/>
    </location>
</feature>
<feature type="transmembrane region" description="Helical" evidence="2">
    <location>
        <begin position="243"/>
        <end position="260"/>
    </location>
</feature>
<evidence type="ECO:0000259" key="3">
    <source>
        <dbReference type="Pfam" id="PF26635"/>
    </source>
</evidence>
<feature type="transmembrane region" description="Helical" evidence="2">
    <location>
        <begin position="94"/>
        <end position="112"/>
    </location>
</feature>
<sequence length="659" mass="75172">MKLWLMNCAVMTVFYINIMTCYGAEYVYKDVVYLHDYLIISDFWGVIKKGLGNWFFDMTSWILNGCYDAYESMSKFNILEDANIKSLLNNLDQLVYAVFFVIFVIAIICKLLKVENPIKVMGNAFACLTAVVLFSTLMSMGTNLKNATMKDIDSIINAGDYEISDTIYAQNTVDVLKSLKAGEIVNLRAGDMPYFDANEVVKKAYLIDRPRIDETSGEIVYEPLGDGFFGVGEVRYYRYNTDFWTVNCTVIASIIVYILAMLKHVFLLVDWFLINVFGKFALGRGFFGVDNIGKVGKSMANNLVAQIVLYSMMSLFSIYMSATMVNSEIHWIFKVLLIWGYGMTVFVGSSFITKGLGIEDNFGKVAGAMFATQKMGRSMNRHAKQLGHAFSNAGESAGKAFDKIGEKSYDKISQDYQDKMDKAMQGDEFKDAMHEGKTEDDIQQAREKMQEQDYQKDINEQAKKELYGDDYKLQEQKDKLQQAKENEQLTEQAKKELYGDDYKLQEQKDKLVQGEEKAKLTDQAKKELYGDDYKLQEEKQKLVQADEHAQVTDQAKTELYGDDYKYQEVKQDVIDGEQRAEYVDQAKVELHGADYKEKQMRSQIENSLDRQEMKEQIVSERESSKAQQQGSKSAEPLGYEEVDVEQLSGLLDKLKNGGL</sequence>
<dbReference type="HOGENOM" id="CLU_416041_0_0_9"/>